<feature type="non-terminal residue" evidence="2">
    <location>
        <position position="70"/>
    </location>
</feature>
<dbReference type="EMBL" id="WNHN01000227">
    <property type="protein sequence ID" value="MTV77937.1"/>
    <property type="molecule type" value="Genomic_DNA"/>
</dbReference>
<dbReference type="PROSITE" id="PS50943">
    <property type="entry name" value="HTH_CROC1"/>
    <property type="match status" value="1"/>
</dbReference>
<dbReference type="Pfam" id="PF01381">
    <property type="entry name" value="HTH_3"/>
    <property type="match status" value="1"/>
</dbReference>
<evidence type="ECO:0000259" key="1">
    <source>
        <dbReference type="PROSITE" id="PS50943"/>
    </source>
</evidence>
<dbReference type="Proteomes" id="UP000729182">
    <property type="component" value="Unassembled WGS sequence"/>
</dbReference>
<accession>A0AAW9W7W5</accession>
<dbReference type="SUPFAM" id="SSF47413">
    <property type="entry name" value="lambda repressor-like DNA-binding domains"/>
    <property type="match status" value="1"/>
</dbReference>
<dbReference type="RefSeq" id="WP_155458973.1">
    <property type="nucleotide sequence ID" value="NZ_WNHN01000227.1"/>
</dbReference>
<organism evidence="2 3">
    <name type="scientific">Streptococcus pneumoniae</name>
    <dbReference type="NCBI Taxonomy" id="1313"/>
    <lineage>
        <taxon>Bacteria</taxon>
        <taxon>Bacillati</taxon>
        <taxon>Bacillota</taxon>
        <taxon>Bacilli</taxon>
        <taxon>Lactobacillales</taxon>
        <taxon>Streptococcaceae</taxon>
        <taxon>Streptococcus</taxon>
    </lineage>
</organism>
<dbReference type="GO" id="GO:0003677">
    <property type="term" value="F:DNA binding"/>
    <property type="evidence" value="ECO:0007669"/>
    <property type="project" value="InterPro"/>
</dbReference>
<protein>
    <submittedName>
        <fullName evidence="2">Helix-turn-helix domain-containing protein</fullName>
    </submittedName>
</protein>
<dbReference type="Gene3D" id="1.10.260.40">
    <property type="entry name" value="lambda repressor-like DNA-binding domains"/>
    <property type="match status" value="1"/>
</dbReference>
<dbReference type="CDD" id="cd00093">
    <property type="entry name" value="HTH_XRE"/>
    <property type="match status" value="1"/>
</dbReference>
<name>A0AAW9W7W5_STREE</name>
<dbReference type="SMART" id="SM00530">
    <property type="entry name" value="HTH_XRE"/>
    <property type="match status" value="1"/>
</dbReference>
<comment type="caution">
    <text evidence="2">The sequence shown here is derived from an EMBL/GenBank/DDBJ whole genome shotgun (WGS) entry which is preliminary data.</text>
</comment>
<reference evidence="2" key="1">
    <citation type="submission" date="2019-11" db="EMBL/GenBank/DDBJ databases">
        <title>Growth characteristics of pneumococcus vary with the chemical composition of the capsule and with environmental conditions.</title>
        <authorList>
            <person name="Tothpal A."/>
            <person name="Desobry K."/>
            <person name="Joshi S."/>
            <person name="Wyllie A.L."/>
            <person name="Weinberger D.M."/>
        </authorList>
    </citation>
    <scope>NUCLEOTIDE SEQUENCE</scope>
    <source>
        <strain evidence="2">Pnumococcus10A</strain>
    </source>
</reference>
<dbReference type="InterPro" id="IPR001387">
    <property type="entry name" value="Cro/C1-type_HTH"/>
</dbReference>
<proteinExistence type="predicted"/>
<gene>
    <name evidence="2" type="ORF">GM535_11955</name>
</gene>
<feature type="domain" description="HTH cro/C1-type" evidence="1">
    <location>
        <begin position="19"/>
        <end position="68"/>
    </location>
</feature>
<dbReference type="AlphaFoldDB" id="A0AAW9W7W5"/>
<dbReference type="InterPro" id="IPR010982">
    <property type="entry name" value="Lambda_DNA-bd_dom_sf"/>
</dbReference>
<evidence type="ECO:0000313" key="2">
    <source>
        <dbReference type="EMBL" id="MTV77937.1"/>
    </source>
</evidence>
<evidence type="ECO:0000313" key="3">
    <source>
        <dbReference type="Proteomes" id="UP000729182"/>
    </source>
</evidence>
<sequence>MAKNSPQDLENREYFSKRLNLLMEQKGVRQIDLHNALDIPKSTITGYVKGKSLPTAGNLQKIADFLNVKK</sequence>